<evidence type="ECO:0000313" key="3">
    <source>
        <dbReference type="Proteomes" id="UP000236162"/>
    </source>
</evidence>
<accession>A0ABQ0NER9</accession>
<dbReference type="Pfam" id="PF22793">
    <property type="entry name" value="DUF7013"/>
    <property type="match status" value="1"/>
</dbReference>
<evidence type="ECO:0000259" key="1">
    <source>
        <dbReference type="Pfam" id="PF22793"/>
    </source>
</evidence>
<name>A0ABQ0NER9_9LACO</name>
<dbReference type="InterPro" id="IPR054279">
    <property type="entry name" value="DUF7013"/>
</dbReference>
<gene>
    <name evidence="2" type="ORF">LPPLD21_02494</name>
</gene>
<organism evidence="2 3">
    <name type="scientific">Lactiplantibacillus paraplantarum</name>
    <dbReference type="NCBI Taxonomy" id="60520"/>
    <lineage>
        <taxon>Bacteria</taxon>
        <taxon>Bacillati</taxon>
        <taxon>Bacillota</taxon>
        <taxon>Bacilli</taxon>
        <taxon>Lactobacillales</taxon>
        <taxon>Lactobacillaceae</taxon>
        <taxon>Lactiplantibacillus</taxon>
    </lineage>
</organism>
<comment type="caution">
    <text evidence="2">The sequence shown here is derived from an EMBL/GenBank/DDBJ whole genome shotgun (WGS) entry which is preliminary data.</text>
</comment>
<reference evidence="2 3" key="1">
    <citation type="submission" date="2017-04" db="EMBL/GenBank/DDBJ databases">
        <title>In vitro and in silico characterization of Lactobacillus paraplantarum D2-1, a starter culture for soymilk fermentation.</title>
        <authorList>
            <person name="Endo A."/>
            <person name="Sasaki F."/>
            <person name="Maeno S."/>
            <person name="Kanesaki Y."/>
            <person name="Kubota E."/>
            <person name="Torres G.A."/>
            <person name="Tomita S."/>
            <person name="Nakagawa J."/>
        </authorList>
    </citation>
    <scope>NUCLEOTIDE SEQUENCE [LARGE SCALE GENOMIC DNA]</scope>
    <source>
        <strain evidence="2 3">D2-1</strain>
    </source>
</reference>
<feature type="domain" description="DUF7013" evidence="1">
    <location>
        <begin position="1"/>
        <end position="113"/>
    </location>
</feature>
<protein>
    <recommendedName>
        <fullName evidence="1">DUF7013 domain-containing protein</fullName>
    </recommendedName>
</protein>
<keyword evidence="3" id="KW-1185">Reference proteome</keyword>
<dbReference type="EMBL" id="BDOR01000018">
    <property type="protein sequence ID" value="GBF02942.1"/>
    <property type="molecule type" value="Genomic_DNA"/>
</dbReference>
<sequence length="119" mass="12902">MTFSFNVYIPLNFVVGQSITIQLKGQNSKATNLGTDNYNTLLGYSNYAVKQNDLGKTIRASFSIGTNGNYQSFDTALADTASITIRQSSNISGFVYSKIKLEKGSVATPYSPAPEDILN</sequence>
<dbReference type="Proteomes" id="UP000236162">
    <property type="component" value="Unassembled WGS sequence"/>
</dbReference>
<proteinExistence type="predicted"/>
<evidence type="ECO:0000313" key="2">
    <source>
        <dbReference type="EMBL" id="GBF02942.1"/>
    </source>
</evidence>